<proteinExistence type="predicted"/>
<dbReference type="EMBL" id="BMJS01000008">
    <property type="protein sequence ID" value="GGF95046.1"/>
    <property type="molecule type" value="Genomic_DNA"/>
</dbReference>
<protein>
    <recommendedName>
        <fullName evidence="5">Salt-induced outer membrane protein</fullName>
    </recommendedName>
</protein>
<comment type="caution">
    <text evidence="3">The sequence shown here is derived from an EMBL/GenBank/DDBJ whole genome shotgun (WGS) entry which is preliminary data.</text>
</comment>
<feature type="signal peptide" evidence="2">
    <location>
        <begin position="1"/>
        <end position="22"/>
    </location>
</feature>
<sequence length="380" mass="40839">MTKRLTALAVLIGTLNVTAVYAMSPDDAQTMAQKYRALAQSYEDLAKHYQAIADAGSVKIKQNDTAQNTKTATTATQATDSAAANAKVPVASAAVLSPWSDSLQEQKKPVAQSVQASKSSADTAATSQAQSTSSLSSLNLPEGIANDDAVSQKKPNIAIADPWKGTSFGLGGSIVTGNSAATNYNGNANISYNPIIPWKNTLVMSYLYNRDDMPDGKGVKTNKFQATGTTSWNFDKNNGIYGRINYLNDQLDTYSYILSESIGYQRQLYSNDTMSLTSSIGPSLTQQKVKDTGEFSNALGAQGGLDYVWNFTDTSSFKQSILVNWTADDATTYQTNSTLSTEIYKNLILQLGFQINGSSWASSNKKRANTVTSTTIAYSF</sequence>
<feature type="compositionally biased region" description="Low complexity" evidence="1">
    <location>
        <begin position="110"/>
        <end position="137"/>
    </location>
</feature>
<evidence type="ECO:0008006" key="5">
    <source>
        <dbReference type="Google" id="ProtNLM"/>
    </source>
</evidence>
<evidence type="ECO:0000256" key="2">
    <source>
        <dbReference type="SAM" id="SignalP"/>
    </source>
</evidence>
<evidence type="ECO:0000313" key="4">
    <source>
        <dbReference type="Proteomes" id="UP000636949"/>
    </source>
</evidence>
<organism evidence="3 4">
    <name type="scientific">Cysteiniphilum litorale</name>
    <dbReference type="NCBI Taxonomy" id="2056700"/>
    <lineage>
        <taxon>Bacteria</taxon>
        <taxon>Pseudomonadati</taxon>
        <taxon>Pseudomonadota</taxon>
        <taxon>Gammaproteobacteria</taxon>
        <taxon>Thiotrichales</taxon>
        <taxon>Fastidiosibacteraceae</taxon>
        <taxon>Cysteiniphilum</taxon>
    </lineage>
</organism>
<dbReference type="AlphaFoldDB" id="A0A8J2Z3M9"/>
<evidence type="ECO:0000313" key="3">
    <source>
        <dbReference type="EMBL" id="GGF95046.1"/>
    </source>
</evidence>
<keyword evidence="2" id="KW-0732">Signal</keyword>
<accession>A0A8J2Z3M9</accession>
<feature type="chain" id="PRO_5035217308" description="Salt-induced outer membrane protein" evidence="2">
    <location>
        <begin position="23"/>
        <end position="380"/>
    </location>
</feature>
<name>A0A8J2Z3M9_9GAMM</name>
<reference evidence="3" key="1">
    <citation type="journal article" date="2014" name="Int. J. Syst. Evol. Microbiol.">
        <title>Complete genome sequence of Corynebacterium casei LMG S-19264T (=DSM 44701T), isolated from a smear-ripened cheese.</title>
        <authorList>
            <consortium name="US DOE Joint Genome Institute (JGI-PGF)"/>
            <person name="Walter F."/>
            <person name="Albersmeier A."/>
            <person name="Kalinowski J."/>
            <person name="Ruckert C."/>
        </authorList>
    </citation>
    <scope>NUCLEOTIDE SEQUENCE</scope>
    <source>
        <strain evidence="3">CGMCC 1.15758</strain>
    </source>
</reference>
<keyword evidence="4" id="KW-1185">Reference proteome</keyword>
<feature type="region of interest" description="Disordered" evidence="1">
    <location>
        <begin position="106"/>
        <end position="140"/>
    </location>
</feature>
<dbReference type="Proteomes" id="UP000636949">
    <property type="component" value="Unassembled WGS sequence"/>
</dbReference>
<dbReference type="InterPro" id="IPR007433">
    <property type="entry name" value="DUF481"/>
</dbReference>
<reference evidence="3" key="2">
    <citation type="submission" date="2020-09" db="EMBL/GenBank/DDBJ databases">
        <authorList>
            <person name="Sun Q."/>
            <person name="Zhou Y."/>
        </authorList>
    </citation>
    <scope>NUCLEOTIDE SEQUENCE</scope>
    <source>
        <strain evidence="3">CGMCC 1.15758</strain>
    </source>
</reference>
<dbReference type="RefSeq" id="WP_117001995.1">
    <property type="nucleotide sequence ID" value="NZ_BMJS01000008.1"/>
</dbReference>
<dbReference type="OrthoDB" id="5292716at2"/>
<gene>
    <name evidence="3" type="ORF">GCM10010995_10330</name>
</gene>
<dbReference type="Pfam" id="PF04338">
    <property type="entry name" value="DUF481"/>
    <property type="match status" value="1"/>
</dbReference>
<evidence type="ECO:0000256" key="1">
    <source>
        <dbReference type="SAM" id="MobiDB-lite"/>
    </source>
</evidence>